<evidence type="ECO:0000256" key="14">
    <source>
        <dbReference type="ARBA" id="ARBA00051301"/>
    </source>
</evidence>
<keyword evidence="8 15" id="KW-0378">Hydrolase</keyword>
<dbReference type="EC" id="3.5.1.18" evidence="4 15"/>
<dbReference type="InterPro" id="IPR005941">
    <property type="entry name" value="DapE_proteobac"/>
</dbReference>
<evidence type="ECO:0000259" key="16">
    <source>
        <dbReference type="Pfam" id="PF07687"/>
    </source>
</evidence>
<dbReference type="HAMAP" id="MF_01690">
    <property type="entry name" value="DapE"/>
    <property type="match status" value="1"/>
</dbReference>
<feature type="domain" description="Peptidase M20 dimerisation" evidence="16">
    <location>
        <begin position="185"/>
        <end position="292"/>
    </location>
</feature>
<keyword evidence="12 15" id="KW-0170">Cobalt</keyword>
<accession>A0A7X6DCK6</accession>
<feature type="binding site" evidence="15">
    <location>
        <position position="109"/>
    </location>
    <ligand>
        <name>Zn(2+)</name>
        <dbReference type="ChEBI" id="CHEBI:29105"/>
        <label>1</label>
    </ligand>
</feature>
<dbReference type="PANTHER" id="PTHR43808:SF31">
    <property type="entry name" value="N-ACETYL-L-CITRULLINE DEACETYLASE"/>
    <property type="match status" value="1"/>
</dbReference>
<dbReference type="Gene3D" id="3.40.630.10">
    <property type="entry name" value="Zn peptidases"/>
    <property type="match status" value="2"/>
</dbReference>
<dbReference type="Proteomes" id="UP000521868">
    <property type="component" value="Unassembled WGS sequence"/>
</dbReference>
<evidence type="ECO:0000256" key="2">
    <source>
        <dbReference type="ARBA" id="ARBA00006746"/>
    </source>
</evidence>
<feature type="binding site" evidence="15">
    <location>
        <position position="172"/>
    </location>
    <ligand>
        <name>Zn(2+)</name>
        <dbReference type="ChEBI" id="CHEBI:29105"/>
        <label>1</label>
    </ligand>
</feature>
<dbReference type="GO" id="GO:0050897">
    <property type="term" value="F:cobalt ion binding"/>
    <property type="evidence" value="ECO:0007669"/>
    <property type="project" value="UniProtKB-UniRule"/>
</dbReference>
<evidence type="ECO:0000256" key="5">
    <source>
        <dbReference type="ARBA" id="ARBA00022391"/>
    </source>
</evidence>
<dbReference type="GO" id="GO:0006526">
    <property type="term" value="P:L-arginine biosynthetic process"/>
    <property type="evidence" value="ECO:0007669"/>
    <property type="project" value="TreeGrafter"/>
</dbReference>
<evidence type="ECO:0000256" key="3">
    <source>
        <dbReference type="ARBA" id="ARBA00011738"/>
    </source>
</evidence>
<dbReference type="EMBL" id="VTOX01000001">
    <property type="protein sequence ID" value="NKE64636.1"/>
    <property type="molecule type" value="Genomic_DNA"/>
</dbReference>
<feature type="binding site" evidence="15">
    <location>
        <position position="76"/>
    </location>
    <ligand>
        <name>Zn(2+)</name>
        <dbReference type="ChEBI" id="CHEBI:29105"/>
        <label>1</label>
    </ligand>
</feature>
<comment type="caution">
    <text evidence="17">The sequence shown here is derived from an EMBL/GenBank/DDBJ whole genome shotgun (WGS) entry which is preliminary data.</text>
</comment>
<keyword evidence="11 15" id="KW-0457">Lysine biosynthesis</keyword>
<sequence>MSRTLHLAEQLISRRSVTPEDAQCQEILAQRLQSLGFECEPLPSGPAEFRVSNLWARRPGRLHGQAAGRTIVFAGHTDVVPTGPLDQWTSDPFTPTHRDGKLYGRGAADMKTSIASFVVAIEEFLAADPDPALSIALLVTSDEEGPAVDGTVVVCEQLAARGERLDFCIVGEPTSVERVGDMIKNGRRGSMSGKLVVEGVQGHIAYPQLARNPIHQALPALAELAAVEWDRGNEFFPPTSFQISNVHGGTGATNVIPGSVVIDFNFRYSTESTPDGLQQRVEEVLNRHGLDYELDWTVGGLPFLTRPGELVTAVQEAIRAETGLETELSTTGGTSDGRFISRICPQVIELGPVNATIHKIDEHVRVADIEPLKNIYRRVLKNLEAAVATGIGQPNAVAAEAAQKPQEDA</sequence>
<dbReference type="GO" id="GO:0008777">
    <property type="term" value="F:acetylornithine deacetylase activity"/>
    <property type="evidence" value="ECO:0007669"/>
    <property type="project" value="TreeGrafter"/>
</dbReference>
<dbReference type="InterPro" id="IPR002933">
    <property type="entry name" value="Peptidase_M20"/>
</dbReference>
<evidence type="ECO:0000256" key="7">
    <source>
        <dbReference type="ARBA" id="ARBA00022723"/>
    </source>
</evidence>
<dbReference type="PANTHER" id="PTHR43808">
    <property type="entry name" value="ACETYLORNITHINE DEACETYLASE"/>
    <property type="match status" value="1"/>
</dbReference>
<dbReference type="NCBIfam" id="NF009557">
    <property type="entry name" value="PRK13009.1"/>
    <property type="match status" value="1"/>
</dbReference>
<evidence type="ECO:0000256" key="12">
    <source>
        <dbReference type="ARBA" id="ARBA00023285"/>
    </source>
</evidence>
<evidence type="ECO:0000256" key="4">
    <source>
        <dbReference type="ARBA" id="ARBA00011921"/>
    </source>
</evidence>
<feature type="active site" evidence="15">
    <location>
        <position position="78"/>
    </location>
</feature>
<dbReference type="FunFam" id="3.40.630.10:FF:000005">
    <property type="entry name" value="Succinyl-diaminopimelate desuccinylase"/>
    <property type="match status" value="1"/>
</dbReference>
<dbReference type="AlphaFoldDB" id="A0A7X6DCK6"/>
<dbReference type="SUPFAM" id="SSF55031">
    <property type="entry name" value="Bacterial exopeptidase dimerisation domain"/>
    <property type="match status" value="1"/>
</dbReference>
<comment type="function">
    <text evidence="15">Catalyzes the hydrolysis of N-succinyl-L,L-diaminopimelic acid (SDAP), forming succinate and LL-2,6-diaminopimelate (DAP), an intermediate involved in the bacterial biosynthesis of lysine and meso-diaminopimelic acid, an essential component of bacterial cell walls.</text>
</comment>
<feature type="binding site" evidence="15">
    <location>
        <position position="144"/>
    </location>
    <ligand>
        <name>Zn(2+)</name>
        <dbReference type="ChEBI" id="CHEBI:29105"/>
        <label>2</label>
    </ligand>
</feature>
<dbReference type="CDD" id="cd03891">
    <property type="entry name" value="M20_DapE_proteobac"/>
    <property type="match status" value="1"/>
</dbReference>
<dbReference type="RefSeq" id="WP_168105708.1">
    <property type="nucleotide sequence ID" value="NZ_VTOX01000001.1"/>
</dbReference>
<dbReference type="InterPro" id="IPR036264">
    <property type="entry name" value="Bact_exopeptidase_dim_dom"/>
</dbReference>
<evidence type="ECO:0000256" key="15">
    <source>
        <dbReference type="HAMAP-Rule" id="MF_01690"/>
    </source>
</evidence>
<evidence type="ECO:0000256" key="10">
    <source>
        <dbReference type="ARBA" id="ARBA00022915"/>
    </source>
</evidence>
<evidence type="ECO:0000256" key="8">
    <source>
        <dbReference type="ARBA" id="ARBA00022801"/>
    </source>
</evidence>
<keyword evidence="7 15" id="KW-0479">Metal-binding</keyword>
<evidence type="ECO:0000313" key="18">
    <source>
        <dbReference type="Proteomes" id="UP000521868"/>
    </source>
</evidence>
<feature type="active site" description="Proton acceptor" evidence="15">
    <location>
        <position position="143"/>
    </location>
</feature>
<keyword evidence="18" id="KW-1185">Reference proteome</keyword>
<organism evidence="17 18">
    <name type="scientific">Ramlibacter lithotrophicus</name>
    <dbReference type="NCBI Taxonomy" id="2606681"/>
    <lineage>
        <taxon>Bacteria</taxon>
        <taxon>Pseudomonadati</taxon>
        <taxon>Pseudomonadota</taxon>
        <taxon>Betaproteobacteria</taxon>
        <taxon>Burkholderiales</taxon>
        <taxon>Comamonadaceae</taxon>
        <taxon>Ramlibacter</taxon>
    </lineage>
</organism>
<evidence type="ECO:0000313" key="17">
    <source>
        <dbReference type="EMBL" id="NKE64636.1"/>
    </source>
</evidence>
<comment type="catalytic activity">
    <reaction evidence="14 15">
        <text>N-succinyl-(2S,6S)-2,6-diaminopimelate + H2O = (2S,6S)-2,6-diaminopimelate + succinate</text>
        <dbReference type="Rhea" id="RHEA:22608"/>
        <dbReference type="ChEBI" id="CHEBI:15377"/>
        <dbReference type="ChEBI" id="CHEBI:30031"/>
        <dbReference type="ChEBI" id="CHEBI:57609"/>
        <dbReference type="ChEBI" id="CHEBI:58087"/>
        <dbReference type="EC" id="3.5.1.18"/>
    </reaction>
</comment>
<name>A0A7X6DCK6_9BURK</name>
<dbReference type="InterPro" id="IPR050072">
    <property type="entry name" value="Peptidase_M20A"/>
</dbReference>
<dbReference type="FunFam" id="3.30.70.360:FF:000011">
    <property type="entry name" value="Succinyl-diaminopimelate desuccinylase"/>
    <property type="match status" value="1"/>
</dbReference>
<protein>
    <recommendedName>
        <fullName evidence="5 15">Succinyl-diaminopimelate desuccinylase</fullName>
        <shortName evidence="15">SDAP desuccinylase</shortName>
        <ecNumber evidence="4 15">3.5.1.18</ecNumber>
    </recommendedName>
    <alternativeName>
        <fullName evidence="13 15">N-succinyl-LL-2,6-diaminoheptanedioate amidohydrolase</fullName>
    </alternativeName>
</protein>
<keyword evidence="10 15" id="KW-0220">Diaminopimelate biosynthesis</keyword>
<dbReference type="Pfam" id="PF07687">
    <property type="entry name" value="M20_dimer"/>
    <property type="match status" value="1"/>
</dbReference>
<evidence type="ECO:0000256" key="9">
    <source>
        <dbReference type="ARBA" id="ARBA00022833"/>
    </source>
</evidence>
<dbReference type="GO" id="GO:0008270">
    <property type="term" value="F:zinc ion binding"/>
    <property type="evidence" value="ECO:0007669"/>
    <property type="project" value="UniProtKB-UniRule"/>
</dbReference>
<comment type="similarity">
    <text evidence="2 15">Belongs to the peptidase M20A family. DapE subfamily.</text>
</comment>
<dbReference type="GO" id="GO:0009089">
    <property type="term" value="P:lysine biosynthetic process via diaminopimelate"/>
    <property type="evidence" value="ECO:0007669"/>
    <property type="project" value="UniProtKB-UniRule"/>
</dbReference>
<evidence type="ECO:0000256" key="1">
    <source>
        <dbReference type="ARBA" id="ARBA00005130"/>
    </source>
</evidence>
<keyword evidence="6 15" id="KW-0028">Amino-acid biosynthesis</keyword>
<dbReference type="InterPro" id="IPR011650">
    <property type="entry name" value="Peptidase_M20_dimer"/>
</dbReference>
<dbReference type="GO" id="GO:0009014">
    <property type="term" value="F:succinyl-diaminopimelate desuccinylase activity"/>
    <property type="evidence" value="ECO:0007669"/>
    <property type="project" value="UniProtKB-UniRule"/>
</dbReference>
<dbReference type="NCBIfam" id="TIGR01246">
    <property type="entry name" value="dapE_proteo"/>
    <property type="match status" value="1"/>
</dbReference>
<evidence type="ECO:0000256" key="13">
    <source>
        <dbReference type="ARBA" id="ARBA00031891"/>
    </source>
</evidence>
<evidence type="ECO:0000256" key="6">
    <source>
        <dbReference type="ARBA" id="ARBA00022605"/>
    </source>
</evidence>
<dbReference type="SUPFAM" id="SSF53187">
    <property type="entry name" value="Zn-dependent exopeptidases"/>
    <property type="match status" value="1"/>
</dbReference>
<keyword evidence="9 15" id="KW-0862">Zinc</keyword>
<gene>
    <name evidence="15 17" type="primary">dapE</name>
    <name evidence="17" type="ORF">RAMLITH_02275</name>
</gene>
<comment type="pathway">
    <text evidence="1 15">Amino-acid biosynthesis; L-lysine biosynthesis via DAP pathway; LL-2,6-diaminopimelate from (S)-tetrahydrodipicolinate (succinylase route): step 3/3.</text>
</comment>
<evidence type="ECO:0000256" key="11">
    <source>
        <dbReference type="ARBA" id="ARBA00023154"/>
    </source>
</evidence>
<proteinExistence type="inferred from homology"/>
<dbReference type="UniPathway" id="UPA00034">
    <property type="reaction ID" value="UER00021"/>
</dbReference>
<dbReference type="GO" id="GO:0019877">
    <property type="term" value="P:diaminopimelate biosynthetic process"/>
    <property type="evidence" value="ECO:0007669"/>
    <property type="project" value="UniProtKB-UniRule"/>
</dbReference>
<feature type="binding site" evidence="15">
    <location>
        <position position="358"/>
    </location>
    <ligand>
        <name>Zn(2+)</name>
        <dbReference type="ChEBI" id="CHEBI:29105"/>
        <label>2</label>
    </ligand>
</feature>
<reference evidence="17 18" key="1">
    <citation type="journal article" date="2020" name="Nature">
        <title>Bacterial chemolithoautotrophy via manganese oxidation.</title>
        <authorList>
            <person name="Yu H."/>
            <person name="Leadbetter J.R."/>
        </authorList>
    </citation>
    <scope>NUCLEOTIDE SEQUENCE [LARGE SCALE GENOMIC DNA]</scope>
    <source>
        <strain evidence="17 18">RBP-1</strain>
    </source>
</reference>
<dbReference type="Pfam" id="PF01546">
    <property type="entry name" value="Peptidase_M20"/>
    <property type="match status" value="1"/>
</dbReference>
<comment type="subunit">
    <text evidence="3 15">Homodimer.</text>
</comment>
<comment type="cofactor">
    <cofactor evidence="15">
        <name>Zn(2+)</name>
        <dbReference type="ChEBI" id="CHEBI:29105"/>
    </cofactor>
    <cofactor evidence="15">
        <name>Co(2+)</name>
        <dbReference type="ChEBI" id="CHEBI:48828"/>
    </cofactor>
    <text evidence="15">Binds 2 Zn(2+) or Co(2+) ions per subunit.</text>
</comment>
<feature type="binding site" evidence="15">
    <location>
        <position position="109"/>
    </location>
    <ligand>
        <name>Zn(2+)</name>
        <dbReference type="ChEBI" id="CHEBI:29105"/>
        <label>2</label>
    </ligand>
</feature>